<name>A0A6J3LRQ4_9PEZI</name>
<dbReference type="SMART" id="SM00825">
    <property type="entry name" value="PKS_KS"/>
    <property type="match status" value="1"/>
</dbReference>
<dbReference type="RefSeq" id="XP_033455339.1">
    <property type="nucleotide sequence ID" value="XM_033606682.1"/>
</dbReference>
<keyword evidence="3" id="KW-0808">Transferase</keyword>
<evidence type="ECO:0000256" key="3">
    <source>
        <dbReference type="ARBA" id="ARBA00022679"/>
    </source>
</evidence>
<dbReference type="InterPro" id="IPR014030">
    <property type="entry name" value="Ketoacyl_synth_N"/>
</dbReference>
<dbReference type="Pfam" id="PF00109">
    <property type="entry name" value="ketoacyl-synt"/>
    <property type="match status" value="2"/>
</dbReference>
<dbReference type="PROSITE" id="PS00606">
    <property type="entry name" value="KS3_1"/>
    <property type="match status" value="1"/>
</dbReference>
<keyword evidence="5" id="KW-1185">Reference proteome</keyword>
<dbReference type="PANTHER" id="PTHR43775:SF37">
    <property type="entry name" value="SI:DKEY-61P9.11"/>
    <property type="match status" value="1"/>
</dbReference>
<dbReference type="GO" id="GO:0044550">
    <property type="term" value="P:secondary metabolite biosynthetic process"/>
    <property type="evidence" value="ECO:0007669"/>
    <property type="project" value="TreeGrafter"/>
</dbReference>
<dbReference type="InterPro" id="IPR016036">
    <property type="entry name" value="Malonyl_transacylase_ACP-bd"/>
</dbReference>
<dbReference type="Proteomes" id="UP000504637">
    <property type="component" value="Unplaced"/>
</dbReference>
<dbReference type="SUPFAM" id="SSF53901">
    <property type="entry name" value="Thiolase-like"/>
    <property type="match status" value="1"/>
</dbReference>
<dbReference type="InterPro" id="IPR016035">
    <property type="entry name" value="Acyl_Trfase/lysoPLipase"/>
</dbReference>
<dbReference type="InterPro" id="IPR016039">
    <property type="entry name" value="Thiolase-like"/>
</dbReference>
<dbReference type="OrthoDB" id="329835at2759"/>
<protein>
    <submittedName>
        <fullName evidence="6">Thiolase-like protein</fullName>
    </submittedName>
</protein>
<dbReference type="GO" id="GO:0004312">
    <property type="term" value="F:fatty acid synthase activity"/>
    <property type="evidence" value="ECO:0007669"/>
    <property type="project" value="TreeGrafter"/>
</dbReference>
<dbReference type="Pfam" id="PF02801">
    <property type="entry name" value="Ketoacyl-synt_C"/>
    <property type="match status" value="1"/>
</dbReference>
<dbReference type="SUPFAM" id="SSF55048">
    <property type="entry name" value="Probable ACP-binding domain of malonyl-CoA ACP transacylase"/>
    <property type="match status" value="1"/>
</dbReference>
<sequence length="711" mass="76444">MAPSEDPIAIIGTSCRVAGANNPAELWSSLLKGEDLQSSTDRMLLEVCWEAFESAGIALEKLRGSDTAVYAGLFVNDYGTSLLRDIDATPKYHSTGTANSIAANRVSYFFDLRGPSMVIDTACSSTITALHMASNALRAGDAQQAVVCGANIILNPDMFVTMSELGFLSPRGRCHSFDASGDGYARGEGVMAIVLKPLSQAIADNDPIRAIIRGSRLNQDGRTNGITLPSGEAQEDNIRKLYSSIGVDPSEVDYLEAHGTGTKVGDPIELGAIERVFTTVPRREKLIVGSIKCHVGHLEACAALIGIIKTIECLNRGAIPAQLHIKELNPKINFKDLHIPQELLQWPQKNQIPRLAGVNSFGFGGANGHVVLEQYIRPQTTAPLNASRPHLVRLSAETDSALAQSRADLAAYLVDQKSPLGDVSYMSLLRRSLLQKSQYFVASTLEDLVLQLQAGPGEAAPPVISSSGGDGPRSFAFVFTGQGAQWAQMGSMLVDVCPAFTETIDQCDAILASLPEAPSWSIRDELVLPPSHSHITSSRYSQPLCTALQLGLLAFCRSIGLQPKATVGHSSGEIAAAHAAGILSLRDAIIIAYYRGVFMSAASANKPGAMAAITMTAVECTEMLKTYNGRVDLACINSPSSCTISGDAECIDEIVARFKEEGIFCRKLRVDTAFHSHHMLPLSIPCRSRHARTGKRCSHVLIRLWTRHRPD</sequence>
<feature type="domain" description="Ketosynthase family 3 (KS3)" evidence="4">
    <location>
        <begin position="1"/>
        <end position="374"/>
    </location>
</feature>
<evidence type="ECO:0000313" key="6">
    <source>
        <dbReference type="RefSeq" id="XP_033455339.1"/>
    </source>
</evidence>
<dbReference type="GO" id="GO:0004315">
    <property type="term" value="F:3-oxoacyl-[acyl-carrier-protein] synthase activity"/>
    <property type="evidence" value="ECO:0007669"/>
    <property type="project" value="InterPro"/>
</dbReference>
<dbReference type="Pfam" id="PF00698">
    <property type="entry name" value="Acyl_transf_1"/>
    <property type="match status" value="1"/>
</dbReference>
<dbReference type="PANTHER" id="PTHR43775">
    <property type="entry name" value="FATTY ACID SYNTHASE"/>
    <property type="match status" value="1"/>
</dbReference>
<dbReference type="CDD" id="cd00833">
    <property type="entry name" value="PKS"/>
    <property type="match status" value="1"/>
</dbReference>
<dbReference type="InterPro" id="IPR014031">
    <property type="entry name" value="Ketoacyl_synth_C"/>
</dbReference>
<dbReference type="Pfam" id="PF16197">
    <property type="entry name" value="KAsynt_C_assoc"/>
    <property type="match status" value="1"/>
</dbReference>
<dbReference type="GeneID" id="54364482"/>
<dbReference type="InterPro" id="IPR014043">
    <property type="entry name" value="Acyl_transferase_dom"/>
</dbReference>
<dbReference type="InterPro" id="IPR018201">
    <property type="entry name" value="Ketoacyl_synth_AS"/>
</dbReference>
<evidence type="ECO:0000256" key="1">
    <source>
        <dbReference type="ARBA" id="ARBA00022450"/>
    </source>
</evidence>
<dbReference type="Gene3D" id="3.40.366.10">
    <property type="entry name" value="Malonyl-Coenzyme A Acyl Carrier Protein, domain 2"/>
    <property type="match status" value="1"/>
</dbReference>
<keyword evidence="1" id="KW-0596">Phosphopantetheine</keyword>
<evidence type="ECO:0000259" key="4">
    <source>
        <dbReference type="PROSITE" id="PS52004"/>
    </source>
</evidence>
<dbReference type="GO" id="GO:0006633">
    <property type="term" value="P:fatty acid biosynthetic process"/>
    <property type="evidence" value="ECO:0007669"/>
    <property type="project" value="InterPro"/>
</dbReference>
<reference evidence="6" key="3">
    <citation type="submission" date="2025-08" db="UniProtKB">
        <authorList>
            <consortium name="RefSeq"/>
        </authorList>
    </citation>
    <scope>IDENTIFICATION</scope>
    <source>
        <strain evidence="6">CBS 342.82</strain>
    </source>
</reference>
<organism evidence="6">
    <name type="scientific">Dissoconium aciculare CBS 342.82</name>
    <dbReference type="NCBI Taxonomy" id="1314786"/>
    <lineage>
        <taxon>Eukaryota</taxon>
        <taxon>Fungi</taxon>
        <taxon>Dikarya</taxon>
        <taxon>Ascomycota</taxon>
        <taxon>Pezizomycotina</taxon>
        <taxon>Dothideomycetes</taxon>
        <taxon>Dothideomycetidae</taxon>
        <taxon>Mycosphaerellales</taxon>
        <taxon>Dissoconiaceae</taxon>
        <taxon>Dissoconium</taxon>
    </lineage>
</organism>
<dbReference type="InterPro" id="IPR032821">
    <property type="entry name" value="PKS_assoc"/>
</dbReference>
<accession>A0A6J3LRQ4</accession>
<dbReference type="SUPFAM" id="SSF52151">
    <property type="entry name" value="FabD/lysophospholipase-like"/>
    <property type="match status" value="1"/>
</dbReference>
<proteinExistence type="predicted"/>
<evidence type="ECO:0000313" key="5">
    <source>
        <dbReference type="Proteomes" id="UP000504637"/>
    </source>
</evidence>
<dbReference type="SMART" id="SM00827">
    <property type="entry name" value="PKS_AT"/>
    <property type="match status" value="1"/>
</dbReference>
<keyword evidence="2" id="KW-0597">Phosphoprotein</keyword>
<dbReference type="InterPro" id="IPR050091">
    <property type="entry name" value="PKS_NRPS_Biosynth_Enz"/>
</dbReference>
<dbReference type="InterPro" id="IPR020841">
    <property type="entry name" value="PKS_Beta-ketoAc_synthase_dom"/>
</dbReference>
<gene>
    <name evidence="6" type="ORF">K489DRAFT_391302</name>
</gene>
<reference evidence="6" key="1">
    <citation type="submission" date="2020-01" db="EMBL/GenBank/DDBJ databases">
        <authorList>
            <consortium name="DOE Joint Genome Institute"/>
            <person name="Haridas S."/>
            <person name="Albert R."/>
            <person name="Binder M."/>
            <person name="Bloem J."/>
            <person name="Labutti K."/>
            <person name="Salamov A."/>
            <person name="Andreopoulos B."/>
            <person name="Baker S.E."/>
            <person name="Barry K."/>
            <person name="Bills G."/>
            <person name="Bluhm B.H."/>
            <person name="Cannon C."/>
            <person name="Castanera R."/>
            <person name="Culley D.E."/>
            <person name="Daum C."/>
            <person name="Ezra D."/>
            <person name="Gonzalez J.B."/>
            <person name="Henrissat B."/>
            <person name="Kuo A."/>
            <person name="Liang C."/>
            <person name="Lipzen A."/>
            <person name="Lutzoni F."/>
            <person name="Magnuson J."/>
            <person name="Mondo S."/>
            <person name="Nolan M."/>
            <person name="Ohm R."/>
            <person name="Pangilinan J."/>
            <person name="Park H.-J."/>
            <person name="Ramirez L."/>
            <person name="Alfaro M."/>
            <person name="Sun H."/>
            <person name="Tritt A."/>
            <person name="Yoshinaga Y."/>
            <person name="Zwiers L.-H."/>
            <person name="Turgeon B.G."/>
            <person name="Goodwin S.B."/>
            <person name="Spatafora J.W."/>
            <person name="Crous P.W."/>
            <person name="Grigoriev I.V."/>
        </authorList>
    </citation>
    <scope>NUCLEOTIDE SEQUENCE</scope>
    <source>
        <strain evidence="6">CBS 342.82</strain>
    </source>
</reference>
<dbReference type="InterPro" id="IPR001227">
    <property type="entry name" value="Ac_transferase_dom_sf"/>
</dbReference>
<dbReference type="Gene3D" id="3.40.47.10">
    <property type="match status" value="2"/>
</dbReference>
<dbReference type="AlphaFoldDB" id="A0A6J3LRQ4"/>
<dbReference type="PROSITE" id="PS52004">
    <property type="entry name" value="KS3_2"/>
    <property type="match status" value="1"/>
</dbReference>
<evidence type="ECO:0000256" key="2">
    <source>
        <dbReference type="ARBA" id="ARBA00022553"/>
    </source>
</evidence>
<reference evidence="6" key="2">
    <citation type="submission" date="2020-04" db="EMBL/GenBank/DDBJ databases">
        <authorList>
            <consortium name="NCBI Genome Project"/>
        </authorList>
    </citation>
    <scope>NUCLEOTIDE SEQUENCE</scope>
    <source>
        <strain evidence="6">CBS 342.82</strain>
    </source>
</reference>